<dbReference type="Proteomes" id="UP001497497">
    <property type="component" value="Unassembled WGS sequence"/>
</dbReference>
<dbReference type="SUPFAM" id="SSF47986">
    <property type="entry name" value="DEATH domain"/>
    <property type="match status" value="1"/>
</dbReference>
<dbReference type="Gene3D" id="1.25.10.10">
    <property type="entry name" value="Leucine-rich Repeat Variant"/>
    <property type="match status" value="1"/>
</dbReference>
<dbReference type="InterPro" id="IPR016024">
    <property type="entry name" value="ARM-type_fold"/>
</dbReference>
<dbReference type="AlphaFoldDB" id="A0AAV2I9N1"/>
<dbReference type="PANTHER" id="PTHR46270">
    <property type="entry name" value="ARMADILLO-TYPE FOLD-RELATED"/>
    <property type="match status" value="1"/>
</dbReference>
<gene>
    <name evidence="2" type="ORF">GSLYS_00016462001</name>
</gene>
<evidence type="ECO:0000256" key="1">
    <source>
        <dbReference type="SAM" id="MobiDB-lite"/>
    </source>
</evidence>
<dbReference type="PANTHER" id="PTHR46270:SF2">
    <property type="entry name" value="TIR DOMAIN-CONTAINING PROTEIN"/>
    <property type="match status" value="1"/>
</dbReference>
<evidence type="ECO:0000313" key="3">
    <source>
        <dbReference type="Proteomes" id="UP001497497"/>
    </source>
</evidence>
<dbReference type="Gene3D" id="1.10.533.10">
    <property type="entry name" value="Death Domain, Fas"/>
    <property type="match status" value="1"/>
</dbReference>
<dbReference type="EMBL" id="CAXITT010000515">
    <property type="protein sequence ID" value="CAL1542928.1"/>
    <property type="molecule type" value="Genomic_DNA"/>
</dbReference>
<organism evidence="2 3">
    <name type="scientific">Lymnaea stagnalis</name>
    <name type="common">Great pond snail</name>
    <name type="synonym">Helix stagnalis</name>
    <dbReference type="NCBI Taxonomy" id="6523"/>
    <lineage>
        <taxon>Eukaryota</taxon>
        <taxon>Metazoa</taxon>
        <taxon>Spiralia</taxon>
        <taxon>Lophotrochozoa</taxon>
        <taxon>Mollusca</taxon>
        <taxon>Gastropoda</taxon>
        <taxon>Heterobranchia</taxon>
        <taxon>Euthyneura</taxon>
        <taxon>Panpulmonata</taxon>
        <taxon>Hygrophila</taxon>
        <taxon>Lymnaeoidea</taxon>
        <taxon>Lymnaeidae</taxon>
        <taxon>Lymnaea</taxon>
    </lineage>
</organism>
<comment type="caution">
    <text evidence="2">The sequence shown here is derived from an EMBL/GenBank/DDBJ whole genome shotgun (WGS) entry which is preliminary data.</text>
</comment>
<dbReference type="SUPFAM" id="SSF48371">
    <property type="entry name" value="ARM repeat"/>
    <property type="match status" value="1"/>
</dbReference>
<proteinExistence type="predicted"/>
<accession>A0AAV2I9N1</accession>
<protein>
    <submittedName>
        <fullName evidence="2">Uncharacterized protein</fullName>
    </submittedName>
</protein>
<keyword evidence="3" id="KW-1185">Reference proteome</keyword>
<feature type="region of interest" description="Disordered" evidence="1">
    <location>
        <begin position="468"/>
        <end position="499"/>
    </location>
</feature>
<evidence type="ECO:0000313" key="2">
    <source>
        <dbReference type="EMBL" id="CAL1542928.1"/>
    </source>
</evidence>
<feature type="compositionally biased region" description="Polar residues" evidence="1">
    <location>
        <begin position="478"/>
        <end position="492"/>
    </location>
</feature>
<dbReference type="InterPro" id="IPR011029">
    <property type="entry name" value="DEATH-like_dom_sf"/>
</dbReference>
<name>A0AAV2I9N1_LYMST</name>
<dbReference type="InterPro" id="IPR011989">
    <property type="entry name" value="ARM-like"/>
</dbReference>
<sequence>MTQEETPLQHRLIEEGFYDFVKACRAHTNVQLNYIDDERFLTRYLEFRGVIFNPDLAIYKMEHTFKNPSLMSSRDEIGEDAARYYQVFIKRYAVVIESAFKNANCELRSQEHMHLSWKEVEAVVQCLADQLKSGRKYINEAAFGFQYSLFVLQFYFADEMNEKIGDLLAEIKFNDVFNIVAELGKVKLQDALECNNVYALTRITLKTTISYSDYSETFALYLANVGLLATLTAHITEISYRDYLKEQAASMFMDNVFELVYNMAYHSDSKTKQKFDATKEALLNFPQVGNDYRGVLIMMSLVYTMDEHELGSLSDEPKVVDTIITYMQEAMVKKERRSNTMSLCELADGLTTLTIKMSNRSKIVNKGGALSALVNMVRHKNPKENASALRCINSLAQYSDVRLALLEFPDLVDAMVDLQMATSVKLRAQIDDTLKTIRSCTSEDSVDSLLSGAVAELNLIQETSTCNNPVRSKLESPLPSTATPTSASNDQTKCGGRSERLRHEDEETLLKNWTYLVENLVPRYVITGLMKRGVFNADDQKDILSHEDVKKQSELFLQKLLNSGPGPAFQHFLEVLETDFDFIVKTLSDTMGK</sequence>
<reference evidence="2 3" key="1">
    <citation type="submission" date="2024-04" db="EMBL/GenBank/DDBJ databases">
        <authorList>
            <consortium name="Genoscope - CEA"/>
            <person name="William W."/>
        </authorList>
    </citation>
    <scope>NUCLEOTIDE SEQUENCE [LARGE SCALE GENOMIC DNA]</scope>
</reference>
<dbReference type="CDD" id="cd01671">
    <property type="entry name" value="CARD"/>
    <property type="match status" value="1"/>
</dbReference>